<name>A0A486V956_KLEPN</name>
<protein>
    <submittedName>
        <fullName evidence="2">Phage EaA protein</fullName>
    </submittedName>
</protein>
<dbReference type="EMBL" id="CAAHDE010000012">
    <property type="protein sequence ID" value="VGM47038.1"/>
    <property type="molecule type" value="Genomic_DNA"/>
</dbReference>
<dbReference type="RefSeq" id="WP_095033267.1">
    <property type="nucleotide sequence ID" value="NZ_JAIHBK010000001.1"/>
</dbReference>
<dbReference type="AlphaFoldDB" id="A0A486V956"/>
<reference evidence="2" key="1">
    <citation type="submission" date="2019-03" db="EMBL/GenBank/DDBJ databases">
        <authorList>
            <consortium name="Pathogen Informatics"/>
        </authorList>
    </citation>
    <scope>NUCLEOTIDE SEQUENCE</scope>
    <source>
        <strain evidence="2">5012STDY7626356</strain>
    </source>
</reference>
<accession>A0A486V956</accession>
<feature type="coiled-coil region" evidence="1">
    <location>
        <begin position="100"/>
        <end position="127"/>
    </location>
</feature>
<evidence type="ECO:0000256" key="1">
    <source>
        <dbReference type="SAM" id="Coils"/>
    </source>
</evidence>
<proteinExistence type="predicted"/>
<gene>
    <name evidence="2" type="ORF">SAMEA4873557_04786</name>
</gene>
<sequence length="184" mass="20299">MTDITELAQLRGRTVDYPYYLVECDCGKIYPSSELSGGEPMGDSGDYSDCYCPHCGEGEEHFAECADPETAWKAQQDKIDALVEALEKAQGMETYWKAQCRGITDHCEELQARIAELESRTVSVKLLTPEVRNALKAEGLADVLKDAAEYAPLTVGQWETLTKNWYQTFIGLSGSAAGIKVEAE</sequence>
<evidence type="ECO:0000313" key="2">
    <source>
        <dbReference type="EMBL" id="VGM47038.1"/>
    </source>
</evidence>
<organism evidence="2">
    <name type="scientific">Klebsiella pneumoniae</name>
    <dbReference type="NCBI Taxonomy" id="573"/>
    <lineage>
        <taxon>Bacteria</taxon>
        <taxon>Pseudomonadati</taxon>
        <taxon>Pseudomonadota</taxon>
        <taxon>Gammaproteobacteria</taxon>
        <taxon>Enterobacterales</taxon>
        <taxon>Enterobacteriaceae</taxon>
        <taxon>Klebsiella/Raoultella group</taxon>
        <taxon>Klebsiella</taxon>
        <taxon>Klebsiella pneumoniae complex</taxon>
    </lineage>
</organism>
<keyword evidence="1" id="KW-0175">Coiled coil</keyword>